<dbReference type="PANTHER" id="PTHR10628">
    <property type="entry name" value="SIALIDASE"/>
    <property type="match status" value="1"/>
</dbReference>
<dbReference type="AlphaFoldDB" id="A0A233RRT8"/>
<dbReference type="CDD" id="cd15482">
    <property type="entry name" value="Sialidase_non-viral"/>
    <property type="match status" value="1"/>
</dbReference>
<dbReference type="PANTHER" id="PTHR10628:SF30">
    <property type="entry name" value="EXO-ALPHA-SIALIDASE"/>
    <property type="match status" value="1"/>
</dbReference>
<comment type="similarity">
    <text evidence="2">Belongs to the glycosyl hydrolase 33 family.</text>
</comment>
<comment type="caution">
    <text evidence="5">The sequence shown here is derived from an EMBL/GenBank/DDBJ whole genome shotgun (WGS) entry which is preliminary data.</text>
</comment>
<dbReference type="EC" id="3.2.1.18" evidence="3"/>
<dbReference type="GO" id="GO:0016020">
    <property type="term" value="C:membrane"/>
    <property type="evidence" value="ECO:0007669"/>
    <property type="project" value="TreeGrafter"/>
</dbReference>
<dbReference type="Proteomes" id="UP000215483">
    <property type="component" value="Unassembled WGS sequence"/>
</dbReference>
<dbReference type="Gene3D" id="2.120.10.10">
    <property type="match status" value="2"/>
</dbReference>
<name>A0A233RRT8_STRDA</name>
<evidence type="ECO:0000256" key="4">
    <source>
        <dbReference type="SAM" id="SignalP"/>
    </source>
</evidence>
<evidence type="ECO:0000256" key="3">
    <source>
        <dbReference type="ARBA" id="ARBA00012733"/>
    </source>
</evidence>
<evidence type="ECO:0000256" key="1">
    <source>
        <dbReference type="ARBA" id="ARBA00000427"/>
    </source>
</evidence>
<reference evidence="5 6" key="1">
    <citation type="submission" date="2016-07" db="EMBL/GenBank/DDBJ databases">
        <title>Draft genome of Streptomyces diastatochromogenes.</title>
        <authorList>
            <person name="Podduturi R."/>
            <person name="Lukassen M.B."/>
            <person name="Clausen N."/>
            <person name="Nielsen J.L."/>
            <person name="Jorgensen N.O."/>
        </authorList>
    </citation>
    <scope>NUCLEOTIDE SEQUENCE [LARGE SCALE GENOMIC DNA]</scope>
    <source>
        <strain evidence="5 6">DSM 40608</strain>
    </source>
</reference>
<dbReference type="GO" id="GO:0004308">
    <property type="term" value="F:exo-alpha-sialidase activity"/>
    <property type="evidence" value="ECO:0007669"/>
    <property type="project" value="UniProtKB-EC"/>
</dbReference>
<feature type="signal peptide" evidence="4">
    <location>
        <begin position="1"/>
        <end position="30"/>
    </location>
</feature>
<evidence type="ECO:0000313" key="6">
    <source>
        <dbReference type="Proteomes" id="UP000215483"/>
    </source>
</evidence>
<dbReference type="GO" id="GO:0005737">
    <property type="term" value="C:cytoplasm"/>
    <property type="evidence" value="ECO:0007669"/>
    <property type="project" value="TreeGrafter"/>
</dbReference>
<proteinExistence type="inferred from homology"/>
<dbReference type="InterPro" id="IPR036278">
    <property type="entry name" value="Sialidase_sf"/>
</dbReference>
<keyword evidence="4" id="KW-0732">Signal</keyword>
<evidence type="ECO:0000256" key="2">
    <source>
        <dbReference type="ARBA" id="ARBA00009348"/>
    </source>
</evidence>
<dbReference type="EMBL" id="MCGQ01000102">
    <property type="protein sequence ID" value="OXY86112.1"/>
    <property type="molecule type" value="Genomic_DNA"/>
</dbReference>
<accession>A0A233RRT8</accession>
<gene>
    <name evidence="5" type="ORF">BEK98_44895</name>
</gene>
<dbReference type="OrthoDB" id="127969at2"/>
<dbReference type="GO" id="GO:0006689">
    <property type="term" value="P:ganglioside catabolic process"/>
    <property type="evidence" value="ECO:0007669"/>
    <property type="project" value="TreeGrafter"/>
</dbReference>
<protein>
    <recommendedName>
        <fullName evidence="3">exo-alpha-sialidase</fullName>
        <ecNumber evidence="3">3.2.1.18</ecNumber>
    </recommendedName>
</protein>
<dbReference type="RefSeq" id="WP_094222763.1">
    <property type="nucleotide sequence ID" value="NZ_MCGQ01000102.1"/>
</dbReference>
<keyword evidence="6" id="KW-1185">Reference proteome</keyword>
<dbReference type="GO" id="GO:0009313">
    <property type="term" value="P:oligosaccharide catabolic process"/>
    <property type="evidence" value="ECO:0007669"/>
    <property type="project" value="TreeGrafter"/>
</dbReference>
<dbReference type="InterPro" id="IPR026856">
    <property type="entry name" value="Sialidase_fam"/>
</dbReference>
<organism evidence="5 6">
    <name type="scientific">Streptomyces diastatochromogenes</name>
    <dbReference type="NCBI Taxonomy" id="42236"/>
    <lineage>
        <taxon>Bacteria</taxon>
        <taxon>Bacillati</taxon>
        <taxon>Actinomycetota</taxon>
        <taxon>Actinomycetes</taxon>
        <taxon>Kitasatosporales</taxon>
        <taxon>Streptomycetaceae</taxon>
        <taxon>Streptomyces</taxon>
    </lineage>
</organism>
<evidence type="ECO:0000313" key="5">
    <source>
        <dbReference type="EMBL" id="OXY86112.1"/>
    </source>
</evidence>
<comment type="catalytic activity">
    <reaction evidence="1">
        <text>Hydrolysis of alpha-(2-&gt;3)-, alpha-(2-&gt;6)-, alpha-(2-&gt;8)- glycosidic linkages of terminal sialic acid residues in oligosaccharides, glycoproteins, glycolipids, colominic acid and synthetic substrates.</text>
        <dbReference type="EC" id="3.2.1.18"/>
    </reaction>
</comment>
<sequence length="493" mass="52643">MPVRLPITTAAAATAALLLTAVTGATPAAADHARGGGPLDRVTFGDPYANCTIGARGPDSVVYPGTEVEPYLSVDPRHPKRVVTVFQQDRWSDGAARGLAAAWTKDGRTFHESTLPFSACAPGGADYERASDPWVSTGPDGTVYASGEGVDFTKSTRSALLTVTSHDGGRTWENLTTTHVDEEPFFNDKPSITADPIRRGTAYQVWDRLDSAPPSPSSIDGPGYISLTRDGGRTWSEARRFVDTSTVPNTQTIGHVIVVDPRTGTLYDFFDWITSSDDLSTVTEAHYAVVTSTDGGKTWSAPTTVARDTNVPEVDPNDPAKTLRAAATLPSPAIDPRTGALYMAYEGSDFSGGAYNSVQLVRSTDGGRTWSRTPALISPKGVPAFSPSIAVDKRGTVALTYYDLRFLKPGNTTTLPTAYQLATLPHGDPRFRSERRISRIFDWLQAPNAGGYFLGDYQGLAAAGDGVRAVLTEANSGAPQNRTDVYSGSLRTR</sequence>
<feature type="chain" id="PRO_5012646975" description="exo-alpha-sialidase" evidence="4">
    <location>
        <begin position="31"/>
        <end position="493"/>
    </location>
</feature>
<dbReference type="SUPFAM" id="SSF50939">
    <property type="entry name" value="Sialidases"/>
    <property type="match status" value="2"/>
</dbReference>
<dbReference type="Pfam" id="PF02012">
    <property type="entry name" value="BNR"/>
    <property type="match status" value="2"/>
</dbReference>
<dbReference type="InterPro" id="IPR002860">
    <property type="entry name" value="BNR_rpt"/>
</dbReference>